<gene>
    <name evidence="2" type="ORF">HaLaN_26226</name>
</gene>
<protein>
    <submittedName>
        <fullName evidence="2">Uncharacterized protein</fullName>
    </submittedName>
</protein>
<sequence length="122" mass="12781">MLRSSGQLRGYVSTGPLATCSAPSPATCPRCCPARAASARAGASDHGNGAEGSGVQRQPPLLQPAGRRRQSARRWAGEPEVRNWHVYQNLGMVRSRAGGHGRLWIPTAGQGAGPVRGSQWAA</sequence>
<evidence type="ECO:0000256" key="1">
    <source>
        <dbReference type="SAM" id="MobiDB-lite"/>
    </source>
</evidence>
<keyword evidence="3" id="KW-1185">Reference proteome</keyword>
<organism evidence="2 3">
    <name type="scientific">Haematococcus lacustris</name>
    <name type="common">Green alga</name>
    <name type="synonym">Haematococcus pluvialis</name>
    <dbReference type="NCBI Taxonomy" id="44745"/>
    <lineage>
        <taxon>Eukaryota</taxon>
        <taxon>Viridiplantae</taxon>
        <taxon>Chlorophyta</taxon>
        <taxon>core chlorophytes</taxon>
        <taxon>Chlorophyceae</taxon>
        <taxon>CS clade</taxon>
        <taxon>Chlamydomonadales</taxon>
        <taxon>Haematococcaceae</taxon>
        <taxon>Haematococcus</taxon>
    </lineage>
</organism>
<accession>A0A6A0A5P9</accession>
<dbReference type="EMBL" id="BLLF01003641">
    <property type="protein sequence ID" value="GFH27842.1"/>
    <property type="molecule type" value="Genomic_DNA"/>
</dbReference>
<feature type="compositionally biased region" description="Low complexity" evidence="1">
    <location>
        <begin position="20"/>
        <end position="44"/>
    </location>
</feature>
<proteinExistence type="predicted"/>
<reference evidence="2 3" key="1">
    <citation type="submission" date="2020-02" db="EMBL/GenBank/DDBJ databases">
        <title>Draft genome sequence of Haematococcus lacustris strain NIES-144.</title>
        <authorList>
            <person name="Morimoto D."/>
            <person name="Nakagawa S."/>
            <person name="Yoshida T."/>
            <person name="Sawayama S."/>
        </authorList>
    </citation>
    <scope>NUCLEOTIDE SEQUENCE [LARGE SCALE GENOMIC DNA]</scope>
    <source>
        <strain evidence="2 3">NIES-144</strain>
    </source>
</reference>
<dbReference type="Proteomes" id="UP000485058">
    <property type="component" value="Unassembled WGS sequence"/>
</dbReference>
<dbReference type="AlphaFoldDB" id="A0A6A0A5P9"/>
<comment type="caution">
    <text evidence="2">The sequence shown here is derived from an EMBL/GenBank/DDBJ whole genome shotgun (WGS) entry which is preliminary data.</text>
</comment>
<name>A0A6A0A5P9_HAELA</name>
<feature type="region of interest" description="Disordered" evidence="1">
    <location>
        <begin position="1"/>
        <end position="78"/>
    </location>
</feature>
<evidence type="ECO:0000313" key="3">
    <source>
        <dbReference type="Proteomes" id="UP000485058"/>
    </source>
</evidence>
<evidence type="ECO:0000313" key="2">
    <source>
        <dbReference type="EMBL" id="GFH27842.1"/>
    </source>
</evidence>